<organism evidence="2 3">
    <name type="scientific">Hydnomerulius pinastri MD-312</name>
    <dbReference type="NCBI Taxonomy" id="994086"/>
    <lineage>
        <taxon>Eukaryota</taxon>
        <taxon>Fungi</taxon>
        <taxon>Dikarya</taxon>
        <taxon>Basidiomycota</taxon>
        <taxon>Agaricomycotina</taxon>
        <taxon>Agaricomycetes</taxon>
        <taxon>Agaricomycetidae</taxon>
        <taxon>Boletales</taxon>
        <taxon>Boletales incertae sedis</taxon>
        <taxon>Leucogyrophana</taxon>
    </lineage>
</organism>
<evidence type="ECO:0000313" key="2">
    <source>
        <dbReference type="EMBL" id="KIJ59570.1"/>
    </source>
</evidence>
<feature type="region of interest" description="Disordered" evidence="1">
    <location>
        <begin position="109"/>
        <end position="328"/>
    </location>
</feature>
<sequence length="328" mass="37353">LYVPNNGDDLEFLPWPKDVVDVYKRGGPLAEAIPLVKSRSGSDRVKQVLLTRTRKRTPTDDAPPESMPGPNAWRAHFLCITPCLKTTEAPHLCPTATAAPPHALALLNAIAPPPRPRPRSPQRHRSPSRPRSPQCPHSPERPYDRPPPPSRQKRGRGDEDIDSDEFEEDEGDNTRRLPQPKRARGPPQGHVDQGRGDRSDSTNDYDRPREAGHRGRKERHRERAGRHYSPTRSESSDIEIVDVHPAKHSKMRARDPSSSPAPARYGQYDNDRDASPRPSRHRKHDRPRAPSASPSRQDTSHGKNARRHNKKRGDEEYRQEWRVRGDRY</sequence>
<accession>A0A0C9VPG1</accession>
<evidence type="ECO:0000256" key="1">
    <source>
        <dbReference type="SAM" id="MobiDB-lite"/>
    </source>
</evidence>
<dbReference type="Proteomes" id="UP000053820">
    <property type="component" value="Unassembled WGS sequence"/>
</dbReference>
<reference evidence="2 3" key="1">
    <citation type="submission" date="2014-04" db="EMBL/GenBank/DDBJ databases">
        <title>Evolutionary Origins and Diversification of the Mycorrhizal Mutualists.</title>
        <authorList>
            <consortium name="DOE Joint Genome Institute"/>
            <consortium name="Mycorrhizal Genomics Consortium"/>
            <person name="Kohler A."/>
            <person name="Kuo A."/>
            <person name="Nagy L.G."/>
            <person name="Floudas D."/>
            <person name="Copeland A."/>
            <person name="Barry K.W."/>
            <person name="Cichocki N."/>
            <person name="Veneault-Fourrey C."/>
            <person name="LaButti K."/>
            <person name="Lindquist E.A."/>
            <person name="Lipzen A."/>
            <person name="Lundell T."/>
            <person name="Morin E."/>
            <person name="Murat C."/>
            <person name="Riley R."/>
            <person name="Ohm R."/>
            <person name="Sun H."/>
            <person name="Tunlid A."/>
            <person name="Henrissat B."/>
            <person name="Grigoriev I.V."/>
            <person name="Hibbett D.S."/>
            <person name="Martin F."/>
        </authorList>
    </citation>
    <scope>NUCLEOTIDE SEQUENCE [LARGE SCALE GENOMIC DNA]</scope>
    <source>
        <strain evidence="2 3">MD-312</strain>
    </source>
</reference>
<protein>
    <submittedName>
        <fullName evidence="2">Uncharacterized protein</fullName>
    </submittedName>
</protein>
<dbReference type="EMBL" id="KN839885">
    <property type="protein sequence ID" value="KIJ59570.1"/>
    <property type="molecule type" value="Genomic_DNA"/>
</dbReference>
<feature type="compositionally biased region" description="Basic residues" evidence="1">
    <location>
        <begin position="116"/>
        <end position="128"/>
    </location>
</feature>
<keyword evidence="3" id="KW-1185">Reference proteome</keyword>
<feature type="compositionally biased region" description="Acidic residues" evidence="1">
    <location>
        <begin position="159"/>
        <end position="171"/>
    </location>
</feature>
<dbReference type="HOGENOM" id="CLU_073510_0_0_1"/>
<name>A0A0C9VPG1_9AGAM</name>
<dbReference type="AlphaFoldDB" id="A0A0C9VPG1"/>
<evidence type="ECO:0000313" key="3">
    <source>
        <dbReference type="Proteomes" id="UP000053820"/>
    </source>
</evidence>
<feature type="compositionally biased region" description="Basic residues" evidence="1">
    <location>
        <begin position="214"/>
        <end position="226"/>
    </location>
</feature>
<feature type="non-terminal residue" evidence="2">
    <location>
        <position position="328"/>
    </location>
</feature>
<feature type="compositionally biased region" description="Basic and acidic residues" evidence="1">
    <location>
        <begin position="312"/>
        <end position="328"/>
    </location>
</feature>
<proteinExistence type="predicted"/>
<feature type="compositionally biased region" description="Basic and acidic residues" evidence="1">
    <location>
        <begin position="192"/>
        <end position="213"/>
    </location>
</feature>
<gene>
    <name evidence="2" type="ORF">HYDPIDRAFT_33099</name>
</gene>